<keyword evidence="4" id="KW-0732">Signal</keyword>
<organism evidence="5 6">
    <name type="scientific">Mytilus coruscus</name>
    <name type="common">Sea mussel</name>
    <dbReference type="NCBI Taxonomy" id="42192"/>
    <lineage>
        <taxon>Eukaryota</taxon>
        <taxon>Metazoa</taxon>
        <taxon>Spiralia</taxon>
        <taxon>Lophotrochozoa</taxon>
        <taxon>Mollusca</taxon>
        <taxon>Bivalvia</taxon>
        <taxon>Autobranchia</taxon>
        <taxon>Pteriomorphia</taxon>
        <taxon>Mytilida</taxon>
        <taxon>Mytiloidea</taxon>
        <taxon>Mytilidae</taxon>
        <taxon>Mytilinae</taxon>
        <taxon>Mytilus</taxon>
    </lineage>
</organism>
<proteinExistence type="predicted"/>
<dbReference type="OrthoDB" id="10591735at2759"/>
<dbReference type="EMBL" id="CACVKT020007176">
    <property type="protein sequence ID" value="CAC5406133.1"/>
    <property type="molecule type" value="Genomic_DNA"/>
</dbReference>
<keyword evidence="1" id="KW-0175">Coiled coil</keyword>
<reference evidence="5 6" key="1">
    <citation type="submission" date="2020-06" db="EMBL/GenBank/DDBJ databases">
        <authorList>
            <person name="Li R."/>
            <person name="Bekaert M."/>
        </authorList>
    </citation>
    <scope>NUCLEOTIDE SEQUENCE [LARGE SCALE GENOMIC DNA]</scope>
    <source>
        <strain evidence="6">wild</strain>
    </source>
</reference>
<name>A0A6J8DBT6_MYTCO</name>
<feature type="compositionally biased region" description="Basic and acidic residues" evidence="2">
    <location>
        <begin position="485"/>
        <end position="505"/>
    </location>
</feature>
<gene>
    <name evidence="5" type="ORF">MCOR_39744</name>
</gene>
<dbReference type="AlphaFoldDB" id="A0A6J8DBT6"/>
<feature type="compositionally biased region" description="Low complexity" evidence="2">
    <location>
        <begin position="804"/>
        <end position="821"/>
    </location>
</feature>
<keyword evidence="3" id="KW-1133">Transmembrane helix</keyword>
<sequence>MVPTTLLFIFILLNSHQVALETVIIRTYYNTELSWSDAKDFCFNQSSILEMNYTDTITSSENITAQLWTGSYTTWSDWAVIWGCYKSPQTVSATFEDSKNEKYFCQQYCQSSQYFAFEDGACYCLDVIGSPVSHSYCQTPRQTTSYVVVYKQNIPGVQRTLDDTPEDQLRCMSAQCQDGEIILRSENCNSYYEGICESGLNNGSYTTQQSAATLCDNADSFLQWYNNKSFCETGKTNQLWTSATRDIYSRDLTTNDQTSSINPMMCQYMDVRNSSTAFGNCTDRRTFICRFEKIVLPSGTGESNNIIGLSMYGLMGFISLMIVIIIIVVGHKTSNTNKRKKDEVKEPVTTTNKRSYSVQITELQSPLEDIIEDSETSYEQSRDGRNNFDTVNASVLVVQTSLNNDKSNKRLTSFKRGSPQFLEKKLKEEIGNITAGKAEETIDNDESISNICHTKTQTEQSILNSNTNNVAPHPLGYTSSIISRSDHEDKENKHDHYDPNNDFKKQYQPNKPTTTINQDSKTDTGNNKCPELALNIDFGDIKDPEDFSIPARDITDVLSGNIDDIDDSKDVPNSSRRQIDFKDELTGEYNDIEVPEDASHASRRQIDFTNELTGYYADIEESEDELNSFRRQVDFTNELTDDIRDSEDVTHDSRRPFDFTKVLTCDYDDIDDTSEMSIPIQTTHVFSSERIPDYDEIDDRKDPLNPNEEKHIFTNELSLDGMYDGIDETTNDMVPSDNASKFTFNAEKDKKLSIDQFDDYDEIEDSSDAMYATTEPYIVMSHGSIATTEKYMDMSQGSRRTQLSNSEGSSTTNTNSNNPSSRKITNEPIYAISTKKSIKIKSKESDLVTEALSHSECITTTNTDSNNPSSSITNEPIYAVSTKRSIKIKSNESDLVTEPVYAIPSKKSRKMKSRDPGFFSIKDKTENQTETIQDAFYDQLHENRLEKNDDQSLYVIYRHKIQFIGNESRSIILHTQVYKITRYYDRW</sequence>
<feature type="region of interest" description="Disordered" evidence="2">
    <location>
        <begin position="485"/>
        <end position="528"/>
    </location>
</feature>
<feature type="transmembrane region" description="Helical" evidence="3">
    <location>
        <begin position="306"/>
        <end position="330"/>
    </location>
</feature>
<feature type="signal peptide" evidence="4">
    <location>
        <begin position="1"/>
        <end position="20"/>
    </location>
</feature>
<evidence type="ECO:0000313" key="6">
    <source>
        <dbReference type="Proteomes" id="UP000507470"/>
    </source>
</evidence>
<evidence type="ECO:0008006" key="7">
    <source>
        <dbReference type="Google" id="ProtNLM"/>
    </source>
</evidence>
<keyword evidence="3" id="KW-0812">Transmembrane</keyword>
<evidence type="ECO:0000256" key="4">
    <source>
        <dbReference type="SAM" id="SignalP"/>
    </source>
</evidence>
<evidence type="ECO:0000313" key="5">
    <source>
        <dbReference type="EMBL" id="CAC5406133.1"/>
    </source>
</evidence>
<dbReference type="Proteomes" id="UP000507470">
    <property type="component" value="Unassembled WGS sequence"/>
</dbReference>
<feature type="region of interest" description="Disordered" evidence="2">
    <location>
        <begin position="792"/>
        <end position="828"/>
    </location>
</feature>
<feature type="coiled-coil region" evidence="1">
    <location>
        <begin position="612"/>
        <end position="639"/>
    </location>
</feature>
<feature type="compositionally biased region" description="Polar residues" evidence="2">
    <location>
        <begin position="507"/>
        <end position="527"/>
    </location>
</feature>
<evidence type="ECO:0000256" key="2">
    <source>
        <dbReference type="SAM" id="MobiDB-lite"/>
    </source>
</evidence>
<keyword evidence="6" id="KW-1185">Reference proteome</keyword>
<protein>
    <recommendedName>
        <fullName evidence="7">C-type lectin domain-containing protein</fullName>
    </recommendedName>
</protein>
<keyword evidence="3" id="KW-0472">Membrane</keyword>
<feature type="chain" id="PRO_5027025745" description="C-type lectin domain-containing protein" evidence="4">
    <location>
        <begin position="21"/>
        <end position="987"/>
    </location>
</feature>
<evidence type="ECO:0000256" key="3">
    <source>
        <dbReference type="SAM" id="Phobius"/>
    </source>
</evidence>
<accession>A0A6J8DBT6</accession>
<evidence type="ECO:0000256" key="1">
    <source>
        <dbReference type="SAM" id="Coils"/>
    </source>
</evidence>